<dbReference type="PANTHER" id="PTHR34060">
    <property type="entry name" value="POLYKETIDE CYCLASE / DEHYDRASE AND LIPID TRANSPORT PROTEIN"/>
    <property type="match status" value="1"/>
</dbReference>
<feature type="domain" description="Coenzyme Q-binding protein COQ10 START" evidence="2">
    <location>
        <begin position="245"/>
        <end position="378"/>
    </location>
</feature>
<evidence type="ECO:0000313" key="4">
    <source>
        <dbReference type="Proteomes" id="UP000822688"/>
    </source>
</evidence>
<protein>
    <recommendedName>
        <fullName evidence="2">Coenzyme Q-binding protein COQ10 START domain-containing protein</fullName>
    </recommendedName>
</protein>
<evidence type="ECO:0000256" key="1">
    <source>
        <dbReference type="SAM" id="MobiDB-lite"/>
    </source>
</evidence>
<feature type="domain" description="Coenzyme Q-binding protein COQ10 START" evidence="2">
    <location>
        <begin position="461"/>
        <end position="591"/>
    </location>
</feature>
<dbReference type="InterPro" id="IPR023393">
    <property type="entry name" value="START-like_dom_sf"/>
</dbReference>
<dbReference type="PANTHER" id="PTHR34060:SF2">
    <property type="entry name" value="OS03G0837900 PROTEIN"/>
    <property type="match status" value="1"/>
</dbReference>
<accession>A0A8T0JCI9</accession>
<gene>
    <name evidence="3" type="ORF">KC19_1G267500</name>
</gene>
<proteinExistence type="predicted"/>
<dbReference type="InterPro" id="IPR005031">
    <property type="entry name" value="COQ10_START"/>
</dbReference>
<organism evidence="3 4">
    <name type="scientific">Ceratodon purpureus</name>
    <name type="common">Fire moss</name>
    <name type="synonym">Dicranum purpureum</name>
    <dbReference type="NCBI Taxonomy" id="3225"/>
    <lineage>
        <taxon>Eukaryota</taxon>
        <taxon>Viridiplantae</taxon>
        <taxon>Streptophyta</taxon>
        <taxon>Embryophyta</taxon>
        <taxon>Bryophyta</taxon>
        <taxon>Bryophytina</taxon>
        <taxon>Bryopsida</taxon>
        <taxon>Dicranidae</taxon>
        <taxon>Pseudoditrichales</taxon>
        <taxon>Ditrichaceae</taxon>
        <taxon>Ceratodon</taxon>
    </lineage>
</organism>
<reference evidence="3" key="1">
    <citation type="submission" date="2020-06" db="EMBL/GenBank/DDBJ databases">
        <title>WGS assembly of Ceratodon purpureus strain R40.</title>
        <authorList>
            <person name="Carey S.B."/>
            <person name="Jenkins J."/>
            <person name="Shu S."/>
            <person name="Lovell J.T."/>
            <person name="Sreedasyam A."/>
            <person name="Maumus F."/>
            <person name="Tiley G.P."/>
            <person name="Fernandez-Pozo N."/>
            <person name="Barry K."/>
            <person name="Chen C."/>
            <person name="Wang M."/>
            <person name="Lipzen A."/>
            <person name="Daum C."/>
            <person name="Saski C.A."/>
            <person name="Payton A.C."/>
            <person name="Mcbreen J.C."/>
            <person name="Conrad R.E."/>
            <person name="Kollar L.M."/>
            <person name="Olsson S."/>
            <person name="Huttunen S."/>
            <person name="Landis J.B."/>
            <person name="Wickett N.J."/>
            <person name="Johnson M.G."/>
            <person name="Rensing S.A."/>
            <person name="Grimwood J."/>
            <person name="Schmutz J."/>
            <person name="Mcdaniel S.F."/>
        </authorList>
    </citation>
    <scope>NUCLEOTIDE SEQUENCE</scope>
    <source>
        <strain evidence="3">R40</strain>
    </source>
</reference>
<dbReference type="Gene3D" id="3.30.530.20">
    <property type="match status" value="2"/>
</dbReference>
<dbReference type="Proteomes" id="UP000822688">
    <property type="component" value="Chromosome 1"/>
</dbReference>
<keyword evidence="4" id="KW-1185">Reference proteome</keyword>
<dbReference type="Pfam" id="PF03364">
    <property type="entry name" value="Polyketide_cyc"/>
    <property type="match status" value="2"/>
</dbReference>
<evidence type="ECO:0000259" key="2">
    <source>
        <dbReference type="Pfam" id="PF03364"/>
    </source>
</evidence>
<dbReference type="CDD" id="cd08866">
    <property type="entry name" value="SRPBCC_11"/>
    <property type="match status" value="2"/>
</dbReference>
<dbReference type="SUPFAM" id="SSF55961">
    <property type="entry name" value="Bet v1-like"/>
    <property type="match status" value="2"/>
</dbReference>
<comment type="caution">
    <text evidence="3">The sequence shown here is derived from an EMBL/GenBank/DDBJ whole genome shotgun (WGS) entry which is preliminary data.</text>
</comment>
<feature type="region of interest" description="Disordered" evidence="1">
    <location>
        <begin position="609"/>
        <end position="642"/>
    </location>
</feature>
<sequence>MMDSMATGAFSTRSFSKPECSGRAMPVSSMGSNCYAVRFPLLSSDPTVSTLVGLHHCYDVTAVRRVVNTNEQSDDFAKGRRWRGDANGFARGRRAGAMAKVSWAPESSPVNEIPYEDFRVDVLERFGEVGGEFKGVVSTHLMRLPWSLFQPQKFAHSKGGRLRSGVRRVVDQLIQSAQPVANSLDFRCSQNGLSRSGRNGGQVGNWSMANAVNTSVDTSSSEEDVDCQVEAVSWRERHISASVRIEASQERVWEVLTDYGRLAEFIPNLTRSEQIPCPHPGRKWLLQEGKQTAMYWQIEARVVLDLEELPDAKDGKELRFSMVDGDFKRYVGRWYLRPDIRSGTTTLHYEVNVTPRLLFPAAFVEQIIKSDLPINLRAIADRAEDNILGEAGSAQLSEGFSAPVALMERAKSGEKGYTWGAIGSSCQLGKPCVVDEVHLRRFDDMLENGGVHRRVVAAITVEAPAQNVWAVLTDYERLHEFVPNLAICEVLTRDKNRVRLLQEGCKCLLYMVLHARVVLDLWERPRYEILFQQVEGDFDSFQGKWTLEPLGAQHTLLKYVVDTRMHRDSLLAEALVEEVIYEDLPANLCAIRDRVELLESSILQNGRNGANEEKTINKQDLHEDASKKDEARSRRRDPPRIRKRPLVAGLQRDFNILEKELLKFIAEKGTLGVMPMRDELREAGRVDLEKAIARNGGFGPVASKLDLSLAYKERKPKGYWDDLQNLHKEIMLFQKEQGKDRTLMPTRRSLEKAGRYDLARSLEKWGGLREVARVLGLQVKKQQISRTVKTDSPPPSSLKVSDINEADIQAPLKTMRPLKSKKWITMRRGAAMDSIDQ</sequence>
<dbReference type="EMBL" id="CM026421">
    <property type="protein sequence ID" value="KAG0592619.1"/>
    <property type="molecule type" value="Genomic_DNA"/>
</dbReference>
<dbReference type="GO" id="GO:0042548">
    <property type="term" value="P:regulation of photosynthesis, light reaction"/>
    <property type="evidence" value="ECO:0007669"/>
    <property type="project" value="TreeGrafter"/>
</dbReference>
<name>A0A8T0JCI9_CERPU</name>
<feature type="compositionally biased region" description="Basic and acidic residues" evidence="1">
    <location>
        <begin position="610"/>
        <end position="640"/>
    </location>
</feature>
<evidence type="ECO:0000313" key="3">
    <source>
        <dbReference type="EMBL" id="KAG0592619.1"/>
    </source>
</evidence>
<dbReference type="AlphaFoldDB" id="A0A8T0JCI9"/>